<name>M4HNK8_9CAUD</name>
<evidence type="ECO:0000256" key="1">
    <source>
        <dbReference type="SAM" id="Phobius"/>
    </source>
</evidence>
<feature type="transmembrane region" description="Helical" evidence="1">
    <location>
        <begin position="27"/>
        <end position="46"/>
    </location>
</feature>
<keyword evidence="3" id="KW-1185">Reference proteome</keyword>
<dbReference type="RefSeq" id="YP_007676961.1">
    <property type="nucleotide sequence ID" value="NC_020873.1"/>
</dbReference>
<evidence type="ECO:0000313" key="2">
    <source>
        <dbReference type="EMBL" id="AFQ96371.1"/>
    </source>
</evidence>
<evidence type="ECO:0000313" key="3">
    <source>
        <dbReference type="Proteomes" id="UP000011865"/>
    </source>
</evidence>
<sequence>MKYFLFKLAGVLTIGMGGFIVGYAKGVSIYTVLGSIFFYFIGQLLYDQAFKNRKEDY</sequence>
<protein>
    <submittedName>
        <fullName evidence="2">Putative membrane protein</fullName>
    </submittedName>
</protein>
<proteinExistence type="predicted"/>
<keyword evidence="1" id="KW-0812">Transmembrane</keyword>
<keyword evidence="1" id="KW-1133">Transmembrane helix</keyword>
<dbReference type="EMBL" id="JX094431">
    <property type="protein sequence ID" value="AFQ96371.1"/>
    <property type="molecule type" value="Genomic_DNA"/>
</dbReference>
<dbReference type="KEGG" id="vg:15041820"/>
<reference evidence="2 3" key="1">
    <citation type="journal article" date="2013" name="Virol. J.">
        <title>Genome sequence and analysis of a broad-host range lytic bacteriophage that infects the Bacillus cereus group.</title>
        <authorList>
            <person name="El-Arabi T.F."/>
            <person name="Griffiths M.W."/>
            <person name="She Y.M."/>
            <person name="Villegas A."/>
            <person name="Lingohr E.J."/>
            <person name="Kropinski A.M."/>
        </authorList>
    </citation>
    <scope>NUCLEOTIDE SEQUENCE [LARGE SCALE GENOMIC DNA]</scope>
</reference>
<dbReference type="GeneID" id="15041820"/>
<accession>M4HNK8</accession>
<gene>
    <name evidence="2" type="primary">orf061</name>
</gene>
<dbReference type="Proteomes" id="UP000011865">
    <property type="component" value="Segment"/>
</dbReference>
<organism evidence="2 3">
    <name type="scientific">Bacillus phage vB_BceM_Bc431v3</name>
    <dbReference type="NCBI Taxonomy" id="1195072"/>
    <lineage>
        <taxon>Viruses</taxon>
        <taxon>Duplodnaviria</taxon>
        <taxon>Heunggongvirae</taxon>
        <taxon>Uroviricota</taxon>
        <taxon>Caudoviricetes</taxon>
        <taxon>Herelleviridae</taxon>
        <taxon>Bastillevirinae</taxon>
        <taxon>Caeruleovirus</taxon>
        <taxon>Caeruleovirus Bc431</taxon>
    </lineage>
</organism>
<dbReference type="OrthoDB" id="27468at10239"/>
<keyword evidence="1" id="KW-0472">Membrane</keyword>